<reference evidence="1 2" key="1">
    <citation type="journal article" date="2019" name="Int. J. Syst. Evol. Microbiol.">
        <title>Photorhabdus khanii subsp. guanajuatensis subsp. nov., isolated from Heterorhabditis atacamensis, and Photorhabdus luminescens subsp. mexicana subsp. nov., isolated from Heterorhabditis mexicana entomopathogenic nematodes.</title>
        <authorList>
            <person name="Machado R.A.R."/>
            <person name="Bruno P."/>
            <person name="Arce C.C.M."/>
            <person name="Liechti N."/>
            <person name="Kohler A."/>
            <person name="Bernal J."/>
            <person name="Bruggmann R."/>
            <person name="Turlings T.C.J."/>
        </authorList>
    </citation>
    <scope>NUCLEOTIDE SEQUENCE [LARGE SCALE GENOMIC DNA]</scope>
    <source>
        <strain evidence="1 2">MEX47-22</strain>
    </source>
</reference>
<organism evidence="1 2">
    <name type="scientific">Photorhabdus luminescens subsp. mexicana</name>
    <dbReference type="NCBI Taxonomy" id="2100167"/>
    <lineage>
        <taxon>Bacteria</taxon>
        <taxon>Pseudomonadati</taxon>
        <taxon>Pseudomonadota</taxon>
        <taxon>Gammaproteobacteria</taxon>
        <taxon>Enterobacterales</taxon>
        <taxon>Morganellaceae</taxon>
        <taxon>Photorhabdus</taxon>
    </lineage>
</organism>
<accession>A0A4R4JMZ7</accession>
<gene>
    <name evidence="1" type="ORF">C5468_01440</name>
</gene>
<dbReference type="AlphaFoldDB" id="A0A4R4JMZ7"/>
<evidence type="ECO:0000313" key="2">
    <source>
        <dbReference type="Proteomes" id="UP000295550"/>
    </source>
</evidence>
<dbReference type="InterPro" id="IPR002636">
    <property type="entry name" value="DUF29"/>
</dbReference>
<name>A0A4R4JMZ7_PHOLU</name>
<dbReference type="RefSeq" id="WP_132343553.1">
    <property type="nucleotide sequence ID" value="NZ_CAWOLF010000002.1"/>
</dbReference>
<dbReference type="PANTHER" id="PTHR34235">
    <property type="entry name" value="SLR1203 PROTEIN-RELATED"/>
    <property type="match status" value="1"/>
</dbReference>
<dbReference type="EMBL" id="PUJX01000002">
    <property type="protein sequence ID" value="TDB55907.1"/>
    <property type="molecule type" value="Genomic_DNA"/>
</dbReference>
<sequence>MGTRYETDVVAWANEQAALLRSGKLSQIDIENIAEEIEDVGKSEKRELASRLAVLLAHLLKWQFQPGRRGSSWQRTIKEQRKSLSRRIDKTPSLKGCLADKEWLDDSWSDAVAIAADETGLDVFPESCIWNIEQILSQDFYPE</sequence>
<dbReference type="PANTHER" id="PTHR34235:SF4">
    <property type="entry name" value="SLR0291 PROTEIN"/>
    <property type="match status" value="1"/>
</dbReference>
<evidence type="ECO:0000313" key="1">
    <source>
        <dbReference type="EMBL" id="TDB55907.1"/>
    </source>
</evidence>
<comment type="caution">
    <text evidence="1">The sequence shown here is derived from an EMBL/GenBank/DDBJ whole genome shotgun (WGS) entry which is preliminary data.</text>
</comment>
<dbReference type="Gene3D" id="1.20.1220.20">
    <property type="entry name" value="Uncharcterised protein PF01724"/>
    <property type="match status" value="1"/>
</dbReference>
<protein>
    <submittedName>
        <fullName evidence="1">DUF29 domain-containing protein</fullName>
    </submittedName>
</protein>
<dbReference type="Proteomes" id="UP000295550">
    <property type="component" value="Unassembled WGS sequence"/>
</dbReference>
<dbReference type="Pfam" id="PF01724">
    <property type="entry name" value="DUF29"/>
    <property type="match status" value="1"/>
</dbReference>
<proteinExistence type="predicted"/>